<dbReference type="CDD" id="cd06222">
    <property type="entry name" value="RNase_H_like"/>
    <property type="match status" value="1"/>
</dbReference>
<dbReference type="GO" id="GO:0008233">
    <property type="term" value="F:peptidase activity"/>
    <property type="evidence" value="ECO:0007669"/>
    <property type="project" value="UniProtKB-KW"/>
</dbReference>
<keyword evidence="3" id="KW-0378">Hydrolase</keyword>
<dbReference type="Pfam" id="PF13456">
    <property type="entry name" value="RVT_3"/>
    <property type="match status" value="1"/>
</dbReference>
<dbReference type="InterPro" id="IPR012337">
    <property type="entry name" value="RNaseH-like_sf"/>
</dbReference>
<dbReference type="InterPro" id="IPR021109">
    <property type="entry name" value="Peptidase_aspartic_dom_sf"/>
</dbReference>
<dbReference type="InterPro" id="IPR051708">
    <property type="entry name" value="Plant_Aspart_Prot_A1"/>
</dbReference>
<name>A0A9R0ZNL2_TRITD</name>
<evidence type="ECO:0000256" key="1">
    <source>
        <dbReference type="ARBA" id="ARBA00007447"/>
    </source>
</evidence>
<protein>
    <recommendedName>
        <fullName evidence="4">Peptidase A1 domain-containing protein</fullName>
    </recommendedName>
</protein>
<dbReference type="EMBL" id="LT934123">
    <property type="protein sequence ID" value="VAI80381.1"/>
    <property type="molecule type" value="Genomic_DNA"/>
</dbReference>
<dbReference type="InterPro" id="IPR033121">
    <property type="entry name" value="PEPTIDASE_A1"/>
</dbReference>
<dbReference type="PROSITE" id="PS51767">
    <property type="entry name" value="PEPTIDASE_A1"/>
    <property type="match status" value="1"/>
</dbReference>
<dbReference type="InterPro" id="IPR032799">
    <property type="entry name" value="TAXi_C"/>
</dbReference>
<dbReference type="PANTHER" id="PTHR47967">
    <property type="entry name" value="OS07G0603500 PROTEIN-RELATED"/>
    <property type="match status" value="1"/>
</dbReference>
<dbReference type="Proteomes" id="UP000324705">
    <property type="component" value="Chromosome 7A"/>
</dbReference>
<accession>A0A9R0ZNL2</accession>
<feature type="domain" description="Peptidase A1" evidence="4">
    <location>
        <begin position="119"/>
        <end position="477"/>
    </location>
</feature>
<dbReference type="SUPFAM" id="SSF50630">
    <property type="entry name" value="Acid proteases"/>
    <property type="match status" value="1"/>
</dbReference>
<keyword evidence="6" id="KW-1185">Reference proteome</keyword>
<dbReference type="Gene3D" id="3.30.420.10">
    <property type="entry name" value="Ribonuclease H-like superfamily/Ribonuclease H"/>
    <property type="match status" value="1"/>
</dbReference>
<dbReference type="InterPro" id="IPR002156">
    <property type="entry name" value="RNaseH_domain"/>
</dbReference>
<dbReference type="GO" id="GO:0003676">
    <property type="term" value="F:nucleic acid binding"/>
    <property type="evidence" value="ECO:0007669"/>
    <property type="project" value="InterPro"/>
</dbReference>
<dbReference type="Gramene" id="TRITD7Av1G254360.1">
    <property type="protein sequence ID" value="TRITD7Av1G254360.1"/>
    <property type="gene ID" value="TRITD7Av1G254360"/>
</dbReference>
<keyword evidence="2" id="KW-0645">Protease</keyword>
<evidence type="ECO:0000259" key="4">
    <source>
        <dbReference type="PROSITE" id="PS51767"/>
    </source>
</evidence>
<comment type="similarity">
    <text evidence="1">Belongs to the peptidase A1 family.</text>
</comment>
<evidence type="ECO:0000256" key="2">
    <source>
        <dbReference type="ARBA" id="ARBA00022670"/>
    </source>
</evidence>
<sequence>MNSSVYIASQYHNSGASHFRQAPAIHPFSMPPKSLLALALLAILMLFSHGVTTLGSPQPLNGTGGSFSLKLIVNHQPAHYDLASLQRAKDQVKCRIKHQILPTSNEIRPFMCPPADMVYAVMVGVGTQTGFQNYQLALDMAVGLSWIQCWPCRPCRPQLSPVFDPTKSPTFQYISGNNGVWCRAPYRALPNGACGFRIAYRHTPEVSGYLARDTFSFPTRNNDFVPLEGIFFGCAHQTEGFDTHGALAGLLGLGIGVVGRPPTAFTKQVLPGHGGRFSYCPFVPGMSTYSYFRFGNDIPSNPPPNVSRQSTPVLAPLQNSEAYYIQLVGVSVGGSRVTRVTHHFFRRNAHGTGGCAIDIGTQMTAFVHSAYVYIEEAVLQHLRRHGAHIVQVEGHTCVRQPAPHQDVLPSMTLHFVNRSWLRIMPDQVFMKLVHGGHQYRCLGFVSDSDRTIIGAMQQINHRFIFDLRDTTPIMSFNPEDCHLDAAVFMGRDVLVQGLIRHIGDGRPCMNMFSKAPQATHTFIMKYVRELRDCKPKKTTVALEPRRQGRPRWIPPPLGMAKIRVDGAVAHDLNEGTFSAVFRDSAGTYMGSSVIRTRGISDPATLEAVACREALALATDLALSHVLVASDCQGVIHDIKNNTGGVYASIIKEILETSRNFQHCSFIFEGRESNFEAHSLAKHTFGL</sequence>
<dbReference type="GO" id="GO:0006508">
    <property type="term" value="P:proteolysis"/>
    <property type="evidence" value="ECO:0007669"/>
    <property type="project" value="UniProtKB-KW"/>
</dbReference>
<gene>
    <name evidence="5" type="ORF">TRITD_7Av1G254360</name>
</gene>
<evidence type="ECO:0000313" key="6">
    <source>
        <dbReference type="Proteomes" id="UP000324705"/>
    </source>
</evidence>
<dbReference type="GO" id="GO:0005576">
    <property type="term" value="C:extracellular region"/>
    <property type="evidence" value="ECO:0007669"/>
    <property type="project" value="TreeGrafter"/>
</dbReference>
<dbReference type="OMA" id="CGFRIAY"/>
<dbReference type="GO" id="GO:0004523">
    <property type="term" value="F:RNA-DNA hybrid ribonuclease activity"/>
    <property type="evidence" value="ECO:0007669"/>
    <property type="project" value="InterPro"/>
</dbReference>
<dbReference type="InterPro" id="IPR036397">
    <property type="entry name" value="RNaseH_sf"/>
</dbReference>
<dbReference type="Gene3D" id="2.40.70.10">
    <property type="entry name" value="Acid Proteases"/>
    <property type="match status" value="2"/>
</dbReference>
<proteinExistence type="inferred from homology"/>
<dbReference type="Pfam" id="PF14543">
    <property type="entry name" value="TAXi_N"/>
    <property type="match status" value="1"/>
</dbReference>
<evidence type="ECO:0000256" key="3">
    <source>
        <dbReference type="ARBA" id="ARBA00022801"/>
    </source>
</evidence>
<dbReference type="SUPFAM" id="SSF53098">
    <property type="entry name" value="Ribonuclease H-like"/>
    <property type="match status" value="1"/>
</dbReference>
<dbReference type="InterPro" id="IPR032861">
    <property type="entry name" value="TAXi_N"/>
</dbReference>
<organism evidence="5 6">
    <name type="scientific">Triticum turgidum subsp. durum</name>
    <name type="common">Durum wheat</name>
    <name type="synonym">Triticum durum</name>
    <dbReference type="NCBI Taxonomy" id="4567"/>
    <lineage>
        <taxon>Eukaryota</taxon>
        <taxon>Viridiplantae</taxon>
        <taxon>Streptophyta</taxon>
        <taxon>Embryophyta</taxon>
        <taxon>Tracheophyta</taxon>
        <taxon>Spermatophyta</taxon>
        <taxon>Magnoliopsida</taxon>
        <taxon>Liliopsida</taxon>
        <taxon>Poales</taxon>
        <taxon>Poaceae</taxon>
        <taxon>BOP clade</taxon>
        <taxon>Pooideae</taxon>
        <taxon>Triticodae</taxon>
        <taxon>Triticeae</taxon>
        <taxon>Triticinae</taxon>
        <taxon>Triticum</taxon>
    </lineage>
</organism>
<dbReference type="Pfam" id="PF14541">
    <property type="entry name" value="TAXi_C"/>
    <property type="match status" value="1"/>
</dbReference>
<evidence type="ECO:0000313" key="5">
    <source>
        <dbReference type="EMBL" id="VAI80381.1"/>
    </source>
</evidence>
<dbReference type="PANTHER" id="PTHR47967:SF43">
    <property type="entry name" value="PEPTIDASE A1 DOMAIN-CONTAINING PROTEIN"/>
    <property type="match status" value="1"/>
</dbReference>
<reference evidence="5 6" key="1">
    <citation type="submission" date="2017-09" db="EMBL/GenBank/DDBJ databases">
        <authorList>
            <consortium name="International Durum Wheat Genome Sequencing Consortium (IDWGSC)"/>
            <person name="Milanesi L."/>
        </authorList>
    </citation>
    <scope>NUCLEOTIDE SEQUENCE [LARGE SCALE GENOMIC DNA]</scope>
    <source>
        <strain evidence="6">cv. Svevo</strain>
    </source>
</reference>
<dbReference type="AlphaFoldDB" id="A0A9R0ZNL2"/>
<dbReference type="InterPro" id="IPR044730">
    <property type="entry name" value="RNase_H-like_dom_plant"/>
</dbReference>